<evidence type="ECO:0000313" key="2">
    <source>
        <dbReference type="EMBL" id="SDN90584.1"/>
    </source>
</evidence>
<proteinExistence type="predicted"/>
<dbReference type="InterPro" id="IPR011042">
    <property type="entry name" value="6-blade_b-propeller_TolB-like"/>
</dbReference>
<keyword evidence="3" id="KW-1185">Reference proteome</keyword>
<dbReference type="AlphaFoldDB" id="A0A1H0F7H2"/>
<evidence type="ECO:0000256" key="1">
    <source>
        <dbReference type="SAM" id="MobiDB-lite"/>
    </source>
</evidence>
<dbReference type="GO" id="GO:0005975">
    <property type="term" value="P:carbohydrate metabolic process"/>
    <property type="evidence" value="ECO:0007669"/>
    <property type="project" value="UniProtKB-ARBA"/>
</dbReference>
<accession>A0A1H0F7H2</accession>
<dbReference type="Gene3D" id="2.120.10.30">
    <property type="entry name" value="TolB, C-terminal domain"/>
    <property type="match status" value="2"/>
</dbReference>
<reference evidence="3" key="1">
    <citation type="submission" date="2016-10" db="EMBL/GenBank/DDBJ databases">
        <authorList>
            <person name="Varghese N."/>
            <person name="Submissions S."/>
        </authorList>
    </citation>
    <scope>NUCLEOTIDE SEQUENCE [LARGE SCALE GENOMIC DNA]</scope>
    <source>
        <strain evidence="3">IBRC-M 10655</strain>
    </source>
</reference>
<name>A0A1H0F7H2_9PSEU</name>
<gene>
    <name evidence="2" type="ORF">SAMN05192558_101262</name>
</gene>
<dbReference type="EMBL" id="FNJB01000001">
    <property type="protein sequence ID" value="SDN90584.1"/>
    <property type="molecule type" value="Genomic_DNA"/>
</dbReference>
<dbReference type="SUPFAM" id="SSF82171">
    <property type="entry name" value="DPP6 N-terminal domain-like"/>
    <property type="match status" value="1"/>
</dbReference>
<dbReference type="InterPro" id="IPR011659">
    <property type="entry name" value="WD40"/>
</dbReference>
<evidence type="ECO:0000313" key="3">
    <source>
        <dbReference type="Proteomes" id="UP000199651"/>
    </source>
</evidence>
<dbReference type="Gene3D" id="2.60.40.10">
    <property type="entry name" value="Immunoglobulins"/>
    <property type="match status" value="2"/>
</dbReference>
<dbReference type="InterPro" id="IPR013783">
    <property type="entry name" value="Ig-like_fold"/>
</dbReference>
<dbReference type="Proteomes" id="UP000199651">
    <property type="component" value="Unassembled WGS sequence"/>
</dbReference>
<protein>
    <submittedName>
        <fullName evidence="2">WD40-like Beta Propeller Repeat</fullName>
    </submittedName>
</protein>
<feature type="region of interest" description="Disordered" evidence="1">
    <location>
        <begin position="108"/>
        <end position="129"/>
    </location>
</feature>
<dbReference type="NCBIfam" id="NF012200">
    <property type="entry name" value="choice_anch_D"/>
    <property type="match status" value="2"/>
</dbReference>
<sequence>MDTFPLSGRRGRVVGAVLVLTAVVPVVVADLTAPAAAQVVSSRTERVSVFDTGTEAVGGSFEPSVSADGRHVVFTTEAALDPLDGEDADLDVYARDRVTGKTIMLSRGQLPGTAGETQPNGASRGPSISADGRHVAFQSTAWNFGTPDQDFVEDVFVVDRDPDGDAVFDERTDDGAVAYRYISVGRRTDFDNFGRLWENIMPSVSADGTTVAWMQHNIGPPSLRSKLRLSAAVPDDELVSGIVVLAVLGKDPDGQLDQPAVDHPYLIVDNGPPGYEDNFRATEPMVSADGRRVVITALLRRNGVPGAGERAIVEVTVPDGLTSRLDLVADGSPVPGSVGEPTVSGNGRMVGFTWEDPQTSQPDVLVVDRDPDGDGRLSGAGNDEPFVLRIASRNVLGEPGGGLSPALSADGRYLAFATFGRSMHGGVDAPDSRGRCVQPRSTSVCDIVVRDLVTDGDRELSGLGRLPAELASPSLRQVCTAVPAPDSTCEADGDSSAPALSADAGTVVYDSAATDLVADDTNDFTDVFVRQFSPAMTSTPSSIDFGTILIGNDSTATAAFDYAGFGPLTVGSVSISGPAAQDFDVFPAETCVGRTFHTTGACVVSVRFRPTSTGVRTATLRLQSPQGVPLGVAALTGGGEPVVLSIDIDQDVVAFGDRLALTSSPPRTVTVRNVGTVALDIGEVALQPEPGVPAMIFPGDYTIATNECRGRSLSVGGSCAITVTHTPQGTGSRPAVLIVPSNASTGARLIRLEGSGSATSLEVNPSVVRDGAVTMVTGKGFPPLQVIAVSTLGGAGEYSVTTDGQGAFALSYIVFPNASLGIRRVEASFAGVRPPIASAVEILVVPGSAAPPDFTRRR</sequence>
<dbReference type="STRING" id="504798.SAMN05421871_103608"/>
<organism evidence="2 3">
    <name type="scientific">Actinokineospora alba</name>
    <dbReference type="NCBI Taxonomy" id="504798"/>
    <lineage>
        <taxon>Bacteria</taxon>
        <taxon>Bacillati</taxon>
        <taxon>Actinomycetota</taxon>
        <taxon>Actinomycetes</taxon>
        <taxon>Pseudonocardiales</taxon>
        <taxon>Pseudonocardiaceae</taxon>
        <taxon>Actinokineospora</taxon>
    </lineage>
</organism>
<dbReference type="Pfam" id="PF07676">
    <property type="entry name" value="PD40"/>
    <property type="match status" value="2"/>
</dbReference>